<feature type="compositionally biased region" description="Acidic residues" evidence="2">
    <location>
        <begin position="28"/>
        <end position="40"/>
    </location>
</feature>
<feature type="domain" description="CCAAT-binding factor" evidence="3">
    <location>
        <begin position="1"/>
        <end position="54"/>
    </location>
</feature>
<dbReference type="PANTHER" id="PTHR12455">
    <property type="entry name" value="NUCLEOLAR COMPLEX PROTEIN 4"/>
    <property type="match status" value="1"/>
</dbReference>
<comment type="similarity">
    <text evidence="1">Belongs to the CBF/MAK21 family.</text>
</comment>
<evidence type="ECO:0000256" key="1">
    <source>
        <dbReference type="ARBA" id="ARBA00007797"/>
    </source>
</evidence>
<name>A0AA40HCJ2_CNENI</name>
<dbReference type="GO" id="GO:0042254">
    <property type="term" value="P:ribosome biogenesis"/>
    <property type="evidence" value="ECO:0007669"/>
    <property type="project" value="InterPro"/>
</dbReference>
<sequence>MVLPFICNLLRRHPACRVLVHRPRGPELDADPYDPDEEDPAQSRALESSLWELQVSPAPGSRPAPASCPPAPTPTGLFLLPRPPPSLSPWLPGGTLTSVWSRHSVPNVGCWEASQPQGDGPRVLQALQRHYHPEVSKAASVINQALSVPEASIAPLLELTAFEVRAGLGEVGRAGSSRVRASVCLSSQIFERDLKKKWPEAVPLEFIPAQGLLGRRDDLCAQHFTLS</sequence>
<proteinExistence type="inferred from homology"/>
<dbReference type="GO" id="GO:0030692">
    <property type="term" value="C:Noc4p-Nop14p complex"/>
    <property type="evidence" value="ECO:0007669"/>
    <property type="project" value="TreeGrafter"/>
</dbReference>
<protein>
    <recommendedName>
        <fullName evidence="3">CCAAT-binding factor domain-containing protein</fullName>
    </recommendedName>
</protein>
<feature type="region of interest" description="Disordered" evidence="2">
    <location>
        <begin position="24"/>
        <end position="44"/>
    </location>
</feature>
<keyword evidence="5" id="KW-1185">Reference proteome</keyword>
<dbReference type="PANTHER" id="PTHR12455:SF0">
    <property type="entry name" value="NUCLEOLAR COMPLEX PROTEIN 4 HOMOLOG"/>
    <property type="match status" value="1"/>
</dbReference>
<evidence type="ECO:0000259" key="3">
    <source>
        <dbReference type="Pfam" id="PF03914"/>
    </source>
</evidence>
<reference evidence="4" key="1">
    <citation type="submission" date="2023-06" db="EMBL/GenBank/DDBJ databases">
        <title>Reference genome for the Northern bat (Eptesicus nilssonii), a most northern bat species.</title>
        <authorList>
            <person name="Laine V.N."/>
            <person name="Pulliainen A.T."/>
            <person name="Lilley T.M."/>
        </authorList>
    </citation>
    <scope>NUCLEOTIDE SEQUENCE</scope>
    <source>
        <strain evidence="4">BLF_Eptnil</strain>
        <tissue evidence="4">Kidney</tissue>
    </source>
</reference>
<comment type="caution">
    <text evidence="4">The sequence shown here is derived from an EMBL/GenBank/DDBJ whole genome shotgun (WGS) entry which is preliminary data.</text>
</comment>
<feature type="region of interest" description="Disordered" evidence="2">
    <location>
        <begin position="55"/>
        <end position="74"/>
    </location>
</feature>
<dbReference type="InterPro" id="IPR005612">
    <property type="entry name" value="CCAAT-binding_factor"/>
</dbReference>
<dbReference type="GO" id="GO:0032040">
    <property type="term" value="C:small-subunit processome"/>
    <property type="evidence" value="ECO:0007669"/>
    <property type="project" value="TreeGrafter"/>
</dbReference>
<dbReference type="Proteomes" id="UP001177744">
    <property type="component" value="Unassembled WGS sequence"/>
</dbReference>
<accession>A0AA40HCJ2</accession>
<evidence type="ECO:0000256" key="2">
    <source>
        <dbReference type="SAM" id="MobiDB-lite"/>
    </source>
</evidence>
<organism evidence="4 5">
    <name type="scientific">Cnephaeus nilssonii</name>
    <name type="common">Northern bat</name>
    <name type="synonym">Eptesicus nilssonii</name>
    <dbReference type="NCBI Taxonomy" id="3371016"/>
    <lineage>
        <taxon>Eukaryota</taxon>
        <taxon>Metazoa</taxon>
        <taxon>Chordata</taxon>
        <taxon>Craniata</taxon>
        <taxon>Vertebrata</taxon>
        <taxon>Euteleostomi</taxon>
        <taxon>Mammalia</taxon>
        <taxon>Eutheria</taxon>
        <taxon>Laurasiatheria</taxon>
        <taxon>Chiroptera</taxon>
        <taxon>Yangochiroptera</taxon>
        <taxon>Vespertilionidae</taxon>
        <taxon>Cnephaeus</taxon>
    </lineage>
</organism>
<dbReference type="EMBL" id="JAULJE010000023">
    <property type="protein sequence ID" value="KAK1328220.1"/>
    <property type="molecule type" value="Genomic_DNA"/>
</dbReference>
<feature type="compositionally biased region" description="Pro residues" evidence="2">
    <location>
        <begin position="60"/>
        <end position="73"/>
    </location>
</feature>
<dbReference type="InterPro" id="IPR027193">
    <property type="entry name" value="Noc4"/>
</dbReference>
<evidence type="ECO:0000313" key="4">
    <source>
        <dbReference type="EMBL" id="KAK1328220.1"/>
    </source>
</evidence>
<dbReference type="Pfam" id="PF03914">
    <property type="entry name" value="CBF"/>
    <property type="match status" value="1"/>
</dbReference>
<evidence type="ECO:0000313" key="5">
    <source>
        <dbReference type="Proteomes" id="UP001177744"/>
    </source>
</evidence>
<dbReference type="AlphaFoldDB" id="A0AA40HCJ2"/>
<gene>
    <name evidence="4" type="ORF">QTO34_011787</name>
</gene>